<accession>A0A431VT85</accession>
<dbReference type="EMBL" id="RXPE01000016">
    <property type="protein sequence ID" value="RTR26374.1"/>
    <property type="molecule type" value="Genomic_DNA"/>
</dbReference>
<dbReference type="Gene3D" id="3.40.1420.10">
    <property type="entry name" value="Inhibitor of vertebrate lysozyme"/>
    <property type="match status" value="1"/>
</dbReference>
<reference evidence="2 3" key="1">
    <citation type="submission" date="2018-12" db="EMBL/GenBank/DDBJ databases">
        <title>Deinococcus radiophilus ATCC 27603 genome sequencing and assembly.</title>
        <authorList>
            <person name="Maclea K.S."/>
            <person name="Maynard C.R."/>
        </authorList>
    </citation>
    <scope>NUCLEOTIDE SEQUENCE [LARGE SCALE GENOMIC DNA]</scope>
    <source>
        <strain evidence="2 3">ATCC 27603</strain>
    </source>
</reference>
<organism evidence="2 3">
    <name type="scientific">Deinococcus radiophilus</name>
    <dbReference type="NCBI Taxonomy" id="32062"/>
    <lineage>
        <taxon>Bacteria</taxon>
        <taxon>Thermotogati</taxon>
        <taxon>Deinococcota</taxon>
        <taxon>Deinococci</taxon>
        <taxon>Deinococcales</taxon>
        <taxon>Deinococcaceae</taxon>
        <taxon>Deinococcus</taxon>
    </lineage>
</organism>
<evidence type="ECO:0000256" key="1">
    <source>
        <dbReference type="SAM" id="SignalP"/>
    </source>
</evidence>
<protein>
    <submittedName>
        <fullName evidence="2">Uncharacterized protein</fullName>
    </submittedName>
</protein>
<proteinExistence type="predicted"/>
<dbReference type="AlphaFoldDB" id="A0A431VT85"/>
<comment type="caution">
    <text evidence="2">The sequence shown here is derived from an EMBL/GenBank/DDBJ whole genome shotgun (WGS) entry which is preliminary data.</text>
</comment>
<dbReference type="Proteomes" id="UP000277766">
    <property type="component" value="Unassembled WGS sequence"/>
</dbReference>
<dbReference type="InterPro" id="IPR036501">
    <property type="entry name" value="Inhibitor_vert_lysozyme_sf"/>
</dbReference>
<feature type="signal peptide" evidence="1">
    <location>
        <begin position="1"/>
        <end position="22"/>
    </location>
</feature>
<gene>
    <name evidence="2" type="ORF">EJ104_08535</name>
</gene>
<sequence length="149" mass="15971">MNKLLLAFAALTLCSAAPIAQAGGYAPVLNTATQPAIVPQGDQAPEQFVRQPAVAARLQALIGPAGYQHLLHNMDVQSQLQNDARTFVITGCRQHDCPANGFVLAYDRLHDALRVWRVADGHVSAASEATWHGAPLHGDTLQYIRALGQ</sequence>
<name>A0A431VT85_9DEIO</name>
<keyword evidence="1" id="KW-0732">Signal</keyword>
<feature type="chain" id="PRO_5019584963" evidence="1">
    <location>
        <begin position="23"/>
        <end position="149"/>
    </location>
</feature>
<keyword evidence="3" id="KW-1185">Reference proteome</keyword>
<evidence type="ECO:0000313" key="3">
    <source>
        <dbReference type="Proteomes" id="UP000277766"/>
    </source>
</evidence>
<dbReference type="SUPFAM" id="SSF89872">
    <property type="entry name" value="Inhibitor of vertebrate lysozyme, Ivy"/>
    <property type="match status" value="1"/>
</dbReference>
<dbReference type="RefSeq" id="WP_126352305.1">
    <property type="nucleotide sequence ID" value="NZ_CP086384.1"/>
</dbReference>
<dbReference type="OrthoDB" id="1347844at2"/>
<evidence type="ECO:0000313" key="2">
    <source>
        <dbReference type="EMBL" id="RTR26374.1"/>
    </source>
</evidence>